<feature type="domain" description="X8" evidence="2">
    <location>
        <begin position="53"/>
        <end position="133"/>
    </location>
</feature>
<dbReference type="PANTHER" id="PTHR31044">
    <property type="entry name" value="BETA-1,3 GLUCANASE"/>
    <property type="match status" value="1"/>
</dbReference>
<accession>A0AAD5ZLS6</accession>
<reference evidence="3 4" key="1">
    <citation type="journal article" date="2022" name="Cell">
        <title>Repeat-based holocentromeres influence genome architecture and karyotype evolution.</title>
        <authorList>
            <person name="Hofstatter P.G."/>
            <person name="Thangavel G."/>
            <person name="Lux T."/>
            <person name="Neumann P."/>
            <person name="Vondrak T."/>
            <person name="Novak P."/>
            <person name="Zhang M."/>
            <person name="Costa L."/>
            <person name="Castellani M."/>
            <person name="Scott A."/>
            <person name="Toegelov H."/>
            <person name="Fuchs J."/>
            <person name="Mata-Sucre Y."/>
            <person name="Dias Y."/>
            <person name="Vanzela A.L.L."/>
            <person name="Huettel B."/>
            <person name="Almeida C.C.S."/>
            <person name="Simkova H."/>
            <person name="Souza G."/>
            <person name="Pedrosa-Harand A."/>
            <person name="Macas J."/>
            <person name="Mayer K.F.X."/>
            <person name="Houben A."/>
            <person name="Marques A."/>
        </authorList>
    </citation>
    <scope>NUCLEOTIDE SEQUENCE [LARGE SCALE GENOMIC DNA]</scope>
    <source>
        <strain evidence="3">RhyTen1mFocal</strain>
    </source>
</reference>
<evidence type="ECO:0000259" key="2">
    <source>
        <dbReference type="SMART" id="SM00768"/>
    </source>
</evidence>
<organism evidence="3 4">
    <name type="scientific">Rhynchospora tenuis</name>
    <dbReference type="NCBI Taxonomy" id="198213"/>
    <lineage>
        <taxon>Eukaryota</taxon>
        <taxon>Viridiplantae</taxon>
        <taxon>Streptophyta</taxon>
        <taxon>Embryophyta</taxon>
        <taxon>Tracheophyta</taxon>
        <taxon>Spermatophyta</taxon>
        <taxon>Magnoliopsida</taxon>
        <taxon>Liliopsida</taxon>
        <taxon>Poales</taxon>
        <taxon>Cyperaceae</taxon>
        <taxon>Cyperoideae</taxon>
        <taxon>Rhynchosporeae</taxon>
        <taxon>Rhynchospora</taxon>
    </lineage>
</organism>
<dbReference type="PANTHER" id="PTHR31044:SF52">
    <property type="entry name" value="OS01G0631500 PROTEIN"/>
    <property type="match status" value="1"/>
</dbReference>
<protein>
    <recommendedName>
        <fullName evidence="2">X8 domain-containing protein</fullName>
    </recommendedName>
</protein>
<dbReference type="AlphaFoldDB" id="A0AAD5ZLS6"/>
<dbReference type="InterPro" id="IPR012946">
    <property type="entry name" value="X8"/>
</dbReference>
<dbReference type="SMART" id="SM00768">
    <property type="entry name" value="X8"/>
    <property type="match status" value="1"/>
</dbReference>
<proteinExistence type="predicted"/>
<comment type="caution">
    <text evidence="3">The sequence shown here is derived from an EMBL/GenBank/DDBJ whole genome shotgun (WGS) entry which is preliminary data.</text>
</comment>
<keyword evidence="4" id="KW-1185">Reference proteome</keyword>
<name>A0AAD5ZLS6_9POAL</name>
<dbReference type="Gene3D" id="1.20.58.1040">
    <property type="match status" value="1"/>
</dbReference>
<gene>
    <name evidence="3" type="ORF">LUZ61_003981</name>
</gene>
<evidence type="ECO:0000256" key="1">
    <source>
        <dbReference type="ARBA" id="ARBA00022729"/>
    </source>
</evidence>
<sequence length="135" mass="14713">MFGGGVMTHPTKHRVISAYVPGLSRSSLEWTGVSDQVLDSKTSSKPLGTVATFWCVAIDGRPNLKNDIDSLCQSGAVDCGPIQPGGNCYQPNTDDFHASYLFNAYYQAHKTCNFNGDSMLEQNLDLSTPTCKFVR</sequence>
<evidence type="ECO:0000313" key="4">
    <source>
        <dbReference type="Proteomes" id="UP001210211"/>
    </source>
</evidence>
<dbReference type="Pfam" id="PF07983">
    <property type="entry name" value="X8"/>
    <property type="match status" value="1"/>
</dbReference>
<dbReference type="EMBL" id="JAMRDG010000001">
    <property type="protein sequence ID" value="KAJ3700276.1"/>
    <property type="molecule type" value="Genomic_DNA"/>
</dbReference>
<dbReference type="InterPro" id="IPR044788">
    <property type="entry name" value="X8_dom_prot"/>
</dbReference>
<keyword evidence="1" id="KW-0732">Signal</keyword>
<dbReference type="Proteomes" id="UP001210211">
    <property type="component" value="Unassembled WGS sequence"/>
</dbReference>
<evidence type="ECO:0000313" key="3">
    <source>
        <dbReference type="EMBL" id="KAJ3700276.1"/>
    </source>
</evidence>
<dbReference type="GO" id="GO:0009506">
    <property type="term" value="C:plasmodesma"/>
    <property type="evidence" value="ECO:0007669"/>
    <property type="project" value="UniProtKB-ARBA"/>
</dbReference>